<organism evidence="3 5">
    <name type="scientific">Legionella birminghamensis</name>
    <dbReference type="NCBI Taxonomy" id="28083"/>
    <lineage>
        <taxon>Bacteria</taxon>
        <taxon>Pseudomonadati</taxon>
        <taxon>Pseudomonadota</taxon>
        <taxon>Gammaproteobacteria</taxon>
        <taxon>Legionellales</taxon>
        <taxon>Legionellaceae</taxon>
        <taxon>Legionella</taxon>
    </lineage>
</organism>
<reference evidence="2 4" key="1">
    <citation type="submission" date="2015-11" db="EMBL/GenBank/DDBJ databases">
        <title>Genomic analysis of 38 Legionella species identifies large and diverse effector repertoires.</title>
        <authorList>
            <person name="Burstein D."/>
            <person name="Amaro F."/>
            <person name="Zusman T."/>
            <person name="Lifshitz Z."/>
            <person name="Cohen O."/>
            <person name="Gilbert J.A."/>
            <person name="Pupko T."/>
            <person name="Shuman H.A."/>
            <person name="Segal G."/>
        </authorList>
    </citation>
    <scope>NUCLEOTIDE SEQUENCE [LARGE SCALE GENOMIC DNA]</scope>
    <source>
        <strain evidence="2 4">CDC#1407-AL-14</strain>
    </source>
</reference>
<accession>A0A378IK54</accession>
<sequence length="53" mass="5956">MDHVSNSPDQEDSAEEPAAVESANEKKLDTEQDEGRLDHKERDPRTGDFRSAD</sequence>
<feature type="region of interest" description="Disordered" evidence="1">
    <location>
        <begin position="1"/>
        <end position="53"/>
    </location>
</feature>
<evidence type="ECO:0000313" key="3">
    <source>
        <dbReference type="EMBL" id="STX32524.1"/>
    </source>
</evidence>
<dbReference type="AlphaFoldDB" id="A0A378IK54"/>
<dbReference type="EMBL" id="UGNW01000001">
    <property type="protein sequence ID" value="STX32524.1"/>
    <property type="molecule type" value="Genomic_DNA"/>
</dbReference>
<feature type="compositionally biased region" description="Basic and acidic residues" evidence="1">
    <location>
        <begin position="23"/>
        <end position="53"/>
    </location>
</feature>
<evidence type="ECO:0000313" key="4">
    <source>
        <dbReference type="Proteomes" id="UP000054735"/>
    </source>
</evidence>
<dbReference type="OrthoDB" id="9923069at2"/>
<proteinExistence type="predicted"/>
<evidence type="ECO:0000313" key="5">
    <source>
        <dbReference type="Proteomes" id="UP000255066"/>
    </source>
</evidence>
<dbReference type="RefSeq" id="WP_157062390.1">
    <property type="nucleotide sequence ID" value="NZ_CAAAHV010000001.1"/>
</dbReference>
<protein>
    <submittedName>
        <fullName evidence="3">Uncharacterized protein</fullName>
    </submittedName>
</protein>
<evidence type="ECO:0000313" key="2">
    <source>
        <dbReference type="EMBL" id="KTC71639.1"/>
    </source>
</evidence>
<reference evidence="3 5" key="2">
    <citation type="submission" date="2018-06" db="EMBL/GenBank/DDBJ databases">
        <authorList>
            <consortium name="Pathogen Informatics"/>
            <person name="Doyle S."/>
        </authorList>
    </citation>
    <scope>NUCLEOTIDE SEQUENCE [LARGE SCALE GENOMIC DNA]</scope>
    <source>
        <strain evidence="3 5">NCTC12437</strain>
    </source>
</reference>
<dbReference type="EMBL" id="LNXT01000019">
    <property type="protein sequence ID" value="KTC71639.1"/>
    <property type="molecule type" value="Genomic_DNA"/>
</dbReference>
<name>A0A378IK54_9GAMM</name>
<evidence type="ECO:0000256" key="1">
    <source>
        <dbReference type="SAM" id="MobiDB-lite"/>
    </source>
</evidence>
<gene>
    <name evidence="2" type="ORF">Lbir_1494</name>
    <name evidence="3" type="ORF">NCTC12437_02315</name>
</gene>
<keyword evidence="4" id="KW-1185">Reference proteome</keyword>
<dbReference type="Proteomes" id="UP000054735">
    <property type="component" value="Unassembled WGS sequence"/>
</dbReference>
<dbReference type="Proteomes" id="UP000255066">
    <property type="component" value="Unassembled WGS sequence"/>
</dbReference>